<dbReference type="Proteomes" id="UP001396334">
    <property type="component" value="Unassembled WGS sequence"/>
</dbReference>
<reference evidence="1 2" key="1">
    <citation type="journal article" date="2024" name="G3 (Bethesda)">
        <title>Genome assembly of Hibiscus sabdariffa L. provides insights into metabolisms of medicinal natural products.</title>
        <authorList>
            <person name="Kim T."/>
        </authorList>
    </citation>
    <scope>NUCLEOTIDE SEQUENCE [LARGE SCALE GENOMIC DNA]</scope>
    <source>
        <strain evidence="1">TK-2024</strain>
        <tissue evidence="1">Old leaves</tissue>
    </source>
</reference>
<organism evidence="1 2">
    <name type="scientific">Hibiscus sabdariffa</name>
    <name type="common">roselle</name>
    <dbReference type="NCBI Taxonomy" id="183260"/>
    <lineage>
        <taxon>Eukaryota</taxon>
        <taxon>Viridiplantae</taxon>
        <taxon>Streptophyta</taxon>
        <taxon>Embryophyta</taxon>
        <taxon>Tracheophyta</taxon>
        <taxon>Spermatophyta</taxon>
        <taxon>Magnoliopsida</taxon>
        <taxon>eudicotyledons</taxon>
        <taxon>Gunneridae</taxon>
        <taxon>Pentapetalae</taxon>
        <taxon>rosids</taxon>
        <taxon>malvids</taxon>
        <taxon>Malvales</taxon>
        <taxon>Malvaceae</taxon>
        <taxon>Malvoideae</taxon>
        <taxon>Hibiscus</taxon>
    </lineage>
</organism>
<accession>A0ABR2AA66</accession>
<gene>
    <name evidence="1" type="ORF">V6N11_044663</name>
</gene>
<name>A0ABR2AA66_9ROSI</name>
<proteinExistence type="predicted"/>
<sequence>MIVISKWTFLIMQGDVCVISFLKREVLILDEFHGTPDDKHS</sequence>
<keyword evidence="2" id="KW-1185">Reference proteome</keyword>
<comment type="caution">
    <text evidence="1">The sequence shown here is derived from an EMBL/GenBank/DDBJ whole genome shotgun (WGS) entry which is preliminary data.</text>
</comment>
<dbReference type="EMBL" id="JBBPBN010000295">
    <property type="protein sequence ID" value="KAK8489893.1"/>
    <property type="molecule type" value="Genomic_DNA"/>
</dbReference>
<evidence type="ECO:0000313" key="2">
    <source>
        <dbReference type="Proteomes" id="UP001396334"/>
    </source>
</evidence>
<evidence type="ECO:0000313" key="1">
    <source>
        <dbReference type="EMBL" id="KAK8489893.1"/>
    </source>
</evidence>
<protein>
    <submittedName>
        <fullName evidence="1">Uncharacterized protein</fullName>
    </submittedName>
</protein>